<organism evidence="2 3">
    <name type="scientific">Noviherbaspirillum sedimenti</name>
    <dbReference type="NCBI Taxonomy" id="2320865"/>
    <lineage>
        <taxon>Bacteria</taxon>
        <taxon>Pseudomonadati</taxon>
        <taxon>Pseudomonadota</taxon>
        <taxon>Betaproteobacteria</taxon>
        <taxon>Burkholderiales</taxon>
        <taxon>Oxalobacteraceae</taxon>
        <taxon>Noviherbaspirillum</taxon>
    </lineage>
</organism>
<gene>
    <name evidence="2" type="ORF">D3878_11830</name>
</gene>
<keyword evidence="1" id="KW-0472">Membrane</keyword>
<dbReference type="OrthoDB" id="9813911at2"/>
<proteinExistence type="predicted"/>
<name>A0A3A3G7I4_9BURK</name>
<keyword evidence="1" id="KW-1133">Transmembrane helix</keyword>
<feature type="transmembrane region" description="Helical" evidence="1">
    <location>
        <begin position="12"/>
        <end position="28"/>
    </location>
</feature>
<evidence type="ECO:0000313" key="3">
    <source>
        <dbReference type="Proteomes" id="UP000266327"/>
    </source>
</evidence>
<evidence type="ECO:0000313" key="2">
    <source>
        <dbReference type="EMBL" id="RJG04378.1"/>
    </source>
</evidence>
<dbReference type="Proteomes" id="UP000266327">
    <property type="component" value="Unassembled WGS sequence"/>
</dbReference>
<keyword evidence="1" id="KW-0812">Transmembrane</keyword>
<reference evidence="3" key="1">
    <citation type="submission" date="2018-09" db="EMBL/GenBank/DDBJ databases">
        <authorList>
            <person name="Zhu H."/>
        </authorList>
    </citation>
    <scope>NUCLEOTIDE SEQUENCE [LARGE SCALE GENOMIC DNA]</scope>
    <source>
        <strain evidence="3">K1S02-23</strain>
    </source>
</reference>
<dbReference type="Pfam" id="PF14079">
    <property type="entry name" value="DUF4260"/>
    <property type="match status" value="1"/>
</dbReference>
<dbReference type="AlphaFoldDB" id="A0A3A3G7I4"/>
<evidence type="ECO:0000256" key="1">
    <source>
        <dbReference type="SAM" id="Phobius"/>
    </source>
</evidence>
<feature type="transmembrane region" description="Helical" evidence="1">
    <location>
        <begin position="35"/>
        <end position="54"/>
    </location>
</feature>
<dbReference type="EMBL" id="QYUQ01000002">
    <property type="protein sequence ID" value="RJG04378.1"/>
    <property type="molecule type" value="Genomic_DNA"/>
</dbReference>
<dbReference type="InterPro" id="IPR025356">
    <property type="entry name" value="DUF4260"/>
</dbReference>
<feature type="transmembrane region" description="Helical" evidence="1">
    <location>
        <begin position="66"/>
        <end position="94"/>
    </location>
</feature>
<protein>
    <submittedName>
        <fullName evidence="2">DUF4260 family protein</fullName>
    </submittedName>
</protein>
<sequence length="126" mass="13387">MSGEVTGGVRVILRLEGLVVLAAALLAYSKFGNGWGVFAIFFLVPDLAFLGYLMGPRVGAVAYNFAHSYIGAVACLTAGLLLSMPLLLTAGLIWCAHIGFDRMLGYGLKYQAGFGFTHFGRIGKHA</sequence>
<comment type="caution">
    <text evidence="2">The sequence shown here is derived from an EMBL/GenBank/DDBJ whole genome shotgun (WGS) entry which is preliminary data.</text>
</comment>
<keyword evidence="3" id="KW-1185">Reference proteome</keyword>
<accession>A0A3A3G7I4</accession>